<dbReference type="InterPro" id="IPR011335">
    <property type="entry name" value="Restrct_endonuc-II-like"/>
</dbReference>
<dbReference type="RefSeq" id="WP_062724145.1">
    <property type="nucleotide sequence ID" value="NZ_KQ948941.1"/>
</dbReference>
<dbReference type="AlphaFoldDB" id="A0A117RJ42"/>
<protein>
    <recommendedName>
        <fullName evidence="2">Putative restriction endonuclease domain-containing protein</fullName>
    </recommendedName>
</protein>
<reference evidence="3 4" key="1">
    <citation type="submission" date="2015-10" db="EMBL/GenBank/DDBJ databases">
        <title>Draft genome sequence of Streptomyces caeruleatus NRRL B-24802, type strain for the species Streptomyces caeruleatus.</title>
        <authorList>
            <person name="Ruckert C."/>
            <person name="Winkler A."/>
            <person name="Kalinowski J."/>
            <person name="Kampfer P."/>
            <person name="Glaeser S."/>
        </authorList>
    </citation>
    <scope>NUCLEOTIDE SEQUENCE [LARGE SCALE GENOMIC DNA]</scope>
    <source>
        <strain evidence="3 4">NRRL B-24802</strain>
    </source>
</reference>
<dbReference type="InterPro" id="IPR008538">
    <property type="entry name" value="Uma2"/>
</dbReference>
<evidence type="ECO:0000313" key="3">
    <source>
        <dbReference type="EMBL" id="KUN93631.1"/>
    </source>
</evidence>
<proteinExistence type="predicted"/>
<evidence type="ECO:0000313" key="4">
    <source>
        <dbReference type="Proteomes" id="UP000053429"/>
    </source>
</evidence>
<dbReference type="EMBL" id="LMWY01000054">
    <property type="protein sequence ID" value="KUN93631.1"/>
    <property type="molecule type" value="Genomic_DNA"/>
</dbReference>
<organism evidence="3 4">
    <name type="scientific">Streptomyces caeruleatus</name>
    <dbReference type="NCBI Taxonomy" id="661399"/>
    <lineage>
        <taxon>Bacteria</taxon>
        <taxon>Bacillati</taxon>
        <taxon>Actinomycetota</taxon>
        <taxon>Actinomycetes</taxon>
        <taxon>Kitasatosporales</taxon>
        <taxon>Streptomycetaceae</taxon>
        <taxon>Streptomyces</taxon>
    </lineage>
</organism>
<feature type="region of interest" description="Disordered" evidence="1">
    <location>
        <begin position="160"/>
        <end position="185"/>
    </location>
</feature>
<evidence type="ECO:0000256" key="1">
    <source>
        <dbReference type="SAM" id="MobiDB-lite"/>
    </source>
</evidence>
<dbReference type="InterPro" id="IPR012296">
    <property type="entry name" value="Nuclease_put_TT1808"/>
</dbReference>
<name>A0A117RJ42_9ACTN</name>
<dbReference type="Proteomes" id="UP000053429">
    <property type="component" value="Unassembled WGS sequence"/>
</dbReference>
<gene>
    <name evidence="3" type="ORF">AQJ67_38515</name>
</gene>
<accession>A0A117RJ42</accession>
<dbReference type="STRING" id="661399.AQJ67_38515"/>
<dbReference type="OrthoDB" id="9799703at2"/>
<dbReference type="PANTHER" id="PTHR35400:SF3">
    <property type="entry name" value="SLL1072 PROTEIN"/>
    <property type="match status" value="1"/>
</dbReference>
<evidence type="ECO:0000259" key="2">
    <source>
        <dbReference type="Pfam" id="PF05685"/>
    </source>
</evidence>
<dbReference type="Gene3D" id="3.90.1570.10">
    <property type="entry name" value="tt1808, chain A"/>
    <property type="match status" value="1"/>
</dbReference>
<feature type="domain" description="Putative restriction endonuclease" evidence="2">
    <location>
        <begin position="14"/>
        <end position="161"/>
    </location>
</feature>
<sequence>MNRLHSQLARFEDAFPGFRTEIVEGDVVASPVTPHHGMTIHRVWSALEPQVGDSWGVTSDVAFPFDEENEFCPDLAVIPAAEVAKNQISYAPDLIEMVIEVVSRGSSRRDYEIKPRRYAAQGIANYLIFDPLKGHCVAMWNPGPDGYRGRDTIPYGPDLTADSPLGKLTVPTASLPVDPKARPRP</sequence>
<dbReference type="CDD" id="cd06260">
    <property type="entry name" value="DUF820-like"/>
    <property type="match status" value="1"/>
</dbReference>
<dbReference type="PANTHER" id="PTHR35400">
    <property type="entry name" value="SLR1083 PROTEIN"/>
    <property type="match status" value="1"/>
</dbReference>
<keyword evidence="4" id="KW-1185">Reference proteome</keyword>
<comment type="caution">
    <text evidence="3">The sequence shown here is derived from an EMBL/GenBank/DDBJ whole genome shotgun (WGS) entry which is preliminary data.</text>
</comment>
<dbReference type="Pfam" id="PF05685">
    <property type="entry name" value="Uma2"/>
    <property type="match status" value="1"/>
</dbReference>
<dbReference type="SUPFAM" id="SSF52980">
    <property type="entry name" value="Restriction endonuclease-like"/>
    <property type="match status" value="1"/>
</dbReference>